<dbReference type="Pfam" id="PF25954">
    <property type="entry name" value="Beta-barrel_RND_2"/>
    <property type="match status" value="1"/>
</dbReference>
<keyword evidence="2" id="KW-0175">Coiled coil</keyword>
<dbReference type="PANTHER" id="PTHR30469">
    <property type="entry name" value="MULTIDRUG RESISTANCE PROTEIN MDTA"/>
    <property type="match status" value="1"/>
</dbReference>
<dbReference type="GO" id="GO:1990281">
    <property type="term" value="C:efflux pump complex"/>
    <property type="evidence" value="ECO:0007669"/>
    <property type="project" value="TreeGrafter"/>
</dbReference>
<dbReference type="PANTHER" id="PTHR30469:SF15">
    <property type="entry name" value="HLYD FAMILY OF SECRETION PROTEINS"/>
    <property type="match status" value="1"/>
</dbReference>
<dbReference type="InterPro" id="IPR058637">
    <property type="entry name" value="YknX-like_C"/>
</dbReference>
<dbReference type="InterPro" id="IPR058792">
    <property type="entry name" value="Beta-barrel_RND_2"/>
</dbReference>
<feature type="coiled-coil region" evidence="2">
    <location>
        <begin position="106"/>
        <end position="133"/>
    </location>
</feature>
<feature type="domain" description="CusB-like beta-barrel" evidence="5">
    <location>
        <begin position="213"/>
        <end position="284"/>
    </location>
</feature>
<evidence type="ECO:0000313" key="8">
    <source>
        <dbReference type="EMBL" id="BBO71296.1"/>
    </source>
</evidence>
<feature type="region of interest" description="Disordered" evidence="3">
    <location>
        <begin position="355"/>
        <end position="374"/>
    </location>
</feature>
<protein>
    <submittedName>
        <fullName evidence="8">Cation efflux system (CzcB-like)</fullName>
    </submittedName>
</protein>
<dbReference type="SUPFAM" id="SSF111369">
    <property type="entry name" value="HlyD-like secretion proteins"/>
    <property type="match status" value="1"/>
</dbReference>
<dbReference type="InterPro" id="IPR006143">
    <property type="entry name" value="RND_pump_MFP"/>
</dbReference>
<dbReference type="Pfam" id="PF25989">
    <property type="entry name" value="YknX_C"/>
    <property type="match status" value="1"/>
</dbReference>
<dbReference type="NCBIfam" id="TIGR01730">
    <property type="entry name" value="RND_mfp"/>
    <property type="match status" value="1"/>
</dbReference>
<evidence type="ECO:0000259" key="5">
    <source>
        <dbReference type="Pfam" id="PF25954"/>
    </source>
</evidence>
<evidence type="ECO:0000256" key="4">
    <source>
        <dbReference type="SAM" id="SignalP"/>
    </source>
</evidence>
<feature type="signal peptide" evidence="4">
    <location>
        <begin position="1"/>
        <end position="23"/>
    </location>
</feature>
<evidence type="ECO:0000256" key="1">
    <source>
        <dbReference type="ARBA" id="ARBA00009477"/>
    </source>
</evidence>
<dbReference type="GO" id="GO:0015562">
    <property type="term" value="F:efflux transmembrane transporter activity"/>
    <property type="evidence" value="ECO:0007669"/>
    <property type="project" value="TreeGrafter"/>
</dbReference>
<keyword evidence="9" id="KW-1185">Reference proteome</keyword>
<dbReference type="InterPro" id="IPR058647">
    <property type="entry name" value="BSH_CzcB-like"/>
</dbReference>
<evidence type="ECO:0000259" key="7">
    <source>
        <dbReference type="Pfam" id="PF25989"/>
    </source>
</evidence>
<feature type="chain" id="PRO_5024343512" evidence="4">
    <location>
        <begin position="24"/>
        <end position="374"/>
    </location>
</feature>
<dbReference type="Gene3D" id="1.10.287.470">
    <property type="entry name" value="Helix hairpin bin"/>
    <property type="match status" value="1"/>
</dbReference>
<feature type="compositionally biased region" description="Basic and acidic residues" evidence="3">
    <location>
        <begin position="363"/>
        <end position="374"/>
    </location>
</feature>
<dbReference type="RefSeq" id="WP_155319157.1">
    <property type="nucleotide sequence ID" value="NZ_AP021874.1"/>
</dbReference>
<dbReference type="AlphaFoldDB" id="A0A5K7YPW0"/>
<proteinExistence type="inferred from homology"/>
<sequence>MAPIPFRRLLILLLAVTMMLPVAGPCQEKSGGAPQRPPAPVTVVPVVNRQVARQVTLVGSVEALATSVVAAEVGGVVASFPAKEGRQVSRGDLLVRLKAHQLELELKGRAAERERIKANLENARKELDRVGRLRENKSLPQRTYDDALYAHRALAQALLVAESQIDTLAYRIEQKTVVAPFDGFVAAEHTQVGQWIQPGGPVVTLVDISRVRVSVDVPERYAVQMAPDARVRVAITSLAGDVREGTIDVILPKGDAMTRTFPVRVLFDNPGFSIKAGMEAVATFDLSERFSALMVPKDAVVTAGDRSLVYRVADAKAFAVAVAVEGYHDGLAAVSGDLEAGDMVVVRGNERLRPGQDVAAAEDGGRRSEDGGRD</sequence>
<evidence type="ECO:0000256" key="2">
    <source>
        <dbReference type="SAM" id="Coils"/>
    </source>
</evidence>
<dbReference type="Proteomes" id="UP000427906">
    <property type="component" value="Chromosome"/>
</dbReference>
<evidence type="ECO:0000313" key="9">
    <source>
        <dbReference type="Proteomes" id="UP000427906"/>
    </source>
</evidence>
<comment type="similarity">
    <text evidence="1">Belongs to the membrane fusion protein (MFP) (TC 8.A.1) family.</text>
</comment>
<name>A0A5K7YPW0_9BACT</name>
<dbReference type="Pfam" id="PF25973">
    <property type="entry name" value="BSH_CzcB"/>
    <property type="match status" value="1"/>
</dbReference>
<evidence type="ECO:0000256" key="3">
    <source>
        <dbReference type="SAM" id="MobiDB-lite"/>
    </source>
</evidence>
<organism evidence="8 9">
    <name type="scientific">Desulfosarcina alkanivorans</name>
    <dbReference type="NCBI Taxonomy" id="571177"/>
    <lineage>
        <taxon>Bacteria</taxon>
        <taxon>Pseudomonadati</taxon>
        <taxon>Thermodesulfobacteriota</taxon>
        <taxon>Desulfobacteria</taxon>
        <taxon>Desulfobacterales</taxon>
        <taxon>Desulfosarcinaceae</taxon>
        <taxon>Desulfosarcina</taxon>
    </lineage>
</organism>
<feature type="domain" description="CzcB-like barrel-sandwich hybrid" evidence="6">
    <location>
        <begin position="66"/>
        <end position="207"/>
    </location>
</feature>
<dbReference type="Gene3D" id="2.40.30.170">
    <property type="match status" value="1"/>
</dbReference>
<dbReference type="KEGG" id="dalk:DSCA_52260"/>
<feature type="domain" description="YknX-like C-terminal permuted SH3-like" evidence="7">
    <location>
        <begin position="292"/>
        <end position="359"/>
    </location>
</feature>
<dbReference type="OrthoDB" id="5318766at2"/>
<evidence type="ECO:0000259" key="6">
    <source>
        <dbReference type="Pfam" id="PF25973"/>
    </source>
</evidence>
<accession>A0A5K7YPW0</accession>
<gene>
    <name evidence="8" type="primary">czcB2</name>
    <name evidence="8" type="ORF">DSCA_52260</name>
</gene>
<keyword evidence="4" id="KW-0732">Signal</keyword>
<dbReference type="Gene3D" id="2.40.420.20">
    <property type="match status" value="1"/>
</dbReference>
<reference evidence="8 9" key="1">
    <citation type="submission" date="2019-11" db="EMBL/GenBank/DDBJ databases">
        <title>Comparative genomics of hydrocarbon-degrading Desulfosarcina strains.</title>
        <authorList>
            <person name="Watanabe M."/>
            <person name="Kojima H."/>
            <person name="Fukui M."/>
        </authorList>
    </citation>
    <scope>NUCLEOTIDE SEQUENCE [LARGE SCALE GENOMIC DNA]</scope>
    <source>
        <strain evidence="8 9">PL12</strain>
    </source>
</reference>
<dbReference type="Gene3D" id="2.40.50.100">
    <property type="match status" value="1"/>
</dbReference>
<dbReference type="EMBL" id="AP021874">
    <property type="protein sequence ID" value="BBO71296.1"/>
    <property type="molecule type" value="Genomic_DNA"/>
</dbReference>